<reference evidence="1" key="1">
    <citation type="journal article" date="2014" name="Front. Microbiol.">
        <title>High frequency of phylogenetically diverse reductive dehalogenase-homologous genes in deep subseafloor sedimentary metagenomes.</title>
        <authorList>
            <person name="Kawai M."/>
            <person name="Futagami T."/>
            <person name="Toyoda A."/>
            <person name="Takaki Y."/>
            <person name="Nishi S."/>
            <person name="Hori S."/>
            <person name="Arai W."/>
            <person name="Tsubouchi T."/>
            <person name="Morono Y."/>
            <person name="Uchiyama I."/>
            <person name="Ito T."/>
            <person name="Fujiyama A."/>
            <person name="Inagaki F."/>
            <person name="Takami H."/>
        </authorList>
    </citation>
    <scope>NUCLEOTIDE SEQUENCE</scope>
    <source>
        <strain evidence="1">Expedition CK06-06</strain>
    </source>
</reference>
<feature type="non-terminal residue" evidence="1">
    <location>
        <position position="402"/>
    </location>
</feature>
<proteinExistence type="predicted"/>
<protein>
    <submittedName>
        <fullName evidence="1">Uncharacterized protein</fullName>
    </submittedName>
</protein>
<dbReference type="AlphaFoldDB" id="X0TNZ5"/>
<accession>X0TNZ5</accession>
<organism evidence="1">
    <name type="scientific">marine sediment metagenome</name>
    <dbReference type="NCBI Taxonomy" id="412755"/>
    <lineage>
        <taxon>unclassified sequences</taxon>
        <taxon>metagenomes</taxon>
        <taxon>ecological metagenomes</taxon>
    </lineage>
</organism>
<comment type="caution">
    <text evidence="1">The sequence shown here is derived from an EMBL/GenBank/DDBJ whole genome shotgun (WGS) entry which is preliminary data.</text>
</comment>
<sequence>VLTMERRRLIPRLVLLLTLLNGTGLLGMNLIGPVRADPPLTVDMIYAAKVRTDVRFGTTYLGYHVSNTDTRTPAPGLKVYFNEVPGQWYTNAQGWCIVQVSSWDVGRMNLTIDRIVSGGSETAFQQLVPDSSTVFDKVMIELITPEVRIGVDTVAPIRIDAYYASDDAPFQGELIFNYPNFTSSELGPRTYFVEDIDDTQYGITQFEIDTVEIISDRVNVTFWVEEDRIDTGSEAEFEWTAFHELDGAVFQGWIEFNHSLVQEEPGVYIYAVESIFDTKYDVSTFVSNTEQVVFDEVVVTLEARKERIDVGEEADISWSAHYWYNSEPFYGEITLNRDSVTSHKVGAKDYFVQGVEDPYYGLTSFDTNVVEVKWDAIYVELQAADYRIDLGQEAEVTWKGTY</sequence>
<evidence type="ECO:0000313" key="1">
    <source>
        <dbReference type="EMBL" id="GAF77845.1"/>
    </source>
</evidence>
<dbReference type="EMBL" id="BARS01007068">
    <property type="protein sequence ID" value="GAF77845.1"/>
    <property type="molecule type" value="Genomic_DNA"/>
</dbReference>
<feature type="non-terminal residue" evidence="1">
    <location>
        <position position="1"/>
    </location>
</feature>
<gene>
    <name evidence="1" type="ORF">S01H1_13687</name>
</gene>
<name>X0TNZ5_9ZZZZ</name>